<feature type="transmembrane region" description="Helical" evidence="8">
    <location>
        <begin position="178"/>
        <end position="199"/>
    </location>
</feature>
<gene>
    <name evidence="9" type="ORF">COX47_01160</name>
</gene>
<dbReference type="AlphaFoldDB" id="A0A2G9Y7I1"/>
<organism evidence="9 10">
    <name type="scientific">Candidatus Roizmanbacteria bacterium CG23_combo_of_CG06-09_8_20_14_all_35_49</name>
    <dbReference type="NCBI Taxonomy" id="1974863"/>
    <lineage>
        <taxon>Bacteria</taxon>
        <taxon>Candidatus Roizmaniibacteriota</taxon>
    </lineage>
</organism>
<dbReference type="EMBL" id="PCRE01000015">
    <property type="protein sequence ID" value="PIP15209.1"/>
    <property type="molecule type" value="Genomic_DNA"/>
</dbReference>
<feature type="transmembrane region" description="Helical" evidence="8">
    <location>
        <begin position="98"/>
        <end position="115"/>
    </location>
</feature>
<reference evidence="9 10" key="1">
    <citation type="submission" date="2017-09" db="EMBL/GenBank/DDBJ databases">
        <title>Depth-based differentiation of microbial function through sediment-hosted aquifers and enrichment of novel symbionts in the deep terrestrial subsurface.</title>
        <authorList>
            <person name="Probst A.J."/>
            <person name="Ladd B."/>
            <person name="Jarett J.K."/>
            <person name="Geller-Mcgrath D.E."/>
            <person name="Sieber C.M."/>
            <person name="Emerson J.B."/>
            <person name="Anantharaman K."/>
            <person name="Thomas B.C."/>
            <person name="Malmstrom R."/>
            <person name="Stieglmeier M."/>
            <person name="Klingl A."/>
            <person name="Woyke T."/>
            <person name="Ryan C.M."/>
            <person name="Banfield J.F."/>
        </authorList>
    </citation>
    <scope>NUCLEOTIDE SEQUENCE [LARGE SCALE GENOMIC DNA]</scope>
    <source>
        <strain evidence="9">CG23_combo_of_CG06-09_8_20_14_all_35_49</strain>
    </source>
</reference>
<sequence length="423" mass="50501">MFTWLFTKTPLAFLVQSLWRDEAFSYLLAKKNIFQIIILTAKDFNPPLYYLILHYWIKIFGSSEIALRSLSFIFFWATLYAVYLFLSNIFKFSLKKSFFYLLFFLINPLFLYYAFEARMYLMFAFFATLSFYSLYKKNSKLYLFSTILGLYTHYFMILILVTHYFINKNRGQLKAFLSFVPWLLLVFFQKGIVNGSFWIKRFDYKLLINFIGQIYTGYEGTFTFFSKSIGWLSLVLIILFYAGYLIIKRKPRQFKLFKYLFIWSIGIPLLVVIVSFIKPIFLPRYLIFSTVGLILLIIHVIEHLPKICRWLIIFLLVVITLNYNKLQIEKRQKADFRKSAHEIKALIKKNDSLYATSELDLFVIEYYFPNNNVYLLGKNYNDIPDYVGKILIEKEQTINSLPYYPNKAFVFDSKANYQVQALY</sequence>
<accession>A0A2G9Y7I1</accession>
<dbReference type="PANTHER" id="PTHR33908">
    <property type="entry name" value="MANNOSYLTRANSFERASE YKCB-RELATED"/>
    <property type="match status" value="1"/>
</dbReference>
<keyword evidence="5 8" id="KW-0812">Transmembrane</keyword>
<evidence type="ECO:0000256" key="5">
    <source>
        <dbReference type="ARBA" id="ARBA00022692"/>
    </source>
</evidence>
<keyword evidence="3" id="KW-0328">Glycosyltransferase</keyword>
<keyword evidence="7 8" id="KW-0472">Membrane</keyword>
<keyword evidence="6 8" id="KW-1133">Transmembrane helix</keyword>
<dbReference type="GO" id="GO:0005886">
    <property type="term" value="C:plasma membrane"/>
    <property type="evidence" value="ECO:0007669"/>
    <property type="project" value="UniProtKB-SubCell"/>
</dbReference>
<evidence type="ECO:0000256" key="6">
    <source>
        <dbReference type="ARBA" id="ARBA00022989"/>
    </source>
</evidence>
<name>A0A2G9Y7I1_9BACT</name>
<dbReference type="GO" id="GO:0009103">
    <property type="term" value="P:lipopolysaccharide biosynthetic process"/>
    <property type="evidence" value="ECO:0007669"/>
    <property type="project" value="UniProtKB-ARBA"/>
</dbReference>
<dbReference type="Proteomes" id="UP000231025">
    <property type="component" value="Unassembled WGS sequence"/>
</dbReference>
<proteinExistence type="predicted"/>
<feature type="transmembrane region" description="Helical" evidence="8">
    <location>
        <begin position="307"/>
        <end position="323"/>
    </location>
</feature>
<dbReference type="PANTHER" id="PTHR33908:SF11">
    <property type="entry name" value="MEMBRANE PROTEIN"/>
    <property type="match status" value="1"/>
</dbReference>
<evidence type="ECO:0000256" key="3">
    <source>
        <dbReference type="ARBA" id="ARBA00022676"/>
    </source>
</evidence>
<feature type="transmembrane region" description="Helical" evidence="8">
    <location>
        <begin position="259"/>
        <end position="277"/>
    </location>
</feature>
<evidence type="ECO:0000313" key="10">
    <source>
        <dbReference type="Proteomes" id="UP000231025"/>
    </source>
</evidence>
<evidence type="ECO:0000313" key="9">
    <source>
        <dbReference type="EMBL" id="PIP15209.1"/>
    </source>
</evidence>
<feature type="transmembrane region" description="Helical" evidence="8">
    <location>
        <begin position="283"/>
        <end position="300"/>
    </location>
</feature>
<comment type="caution">
    <text evidence="9">The sequence shown here is derived from an EMBL/GenBank/DDBJ whole genome shotgun (WGS) entry which is preliminary data.</text>
</comment>
<feature type="transmembrane region" description="Helical" evidence="8">
    <location>
        <begin position="141"/>
        <end position="166"/>
    </location>
</feature>
<feature type="transmembrane region" description="Helical" evidence="8">
    <location>
        <begin position="65"/>
        <end position="86"/>
    </location>
</feature>
<evidence type="ECO:0000256" key="8">
    <source>
        <dbReference type="SAM" id="Phobius"/>
    </source>
</evidence>
<keyword evidence="4" id="KW-0808">Transferase</keyword>
<protein>
    <submittedName>
        <fullName evidence="9">Uncharacterized protein</fullName>
    </submittedName>
</protein>
<feature type="transmembrane region" description="Helical" evidence="8">
    <location>
        <begin position="228"/>
        <end position="247"/>
    </location>
</feature>
<dbReference type="GO" id="GO:0016763">
    <property type="term" value="F:pentosyltransferase activity"/>
    <property type="evidence" value="ECO:0007669"/>
    <property type="project" value="TreeGrafter"/>
</dbReference>
<keyword evidence="2" id="KW-1003">Cell membrane</keyword>
<evidence type="ECO:0000256" key="7">
    <source>
        <dbReference type="ARBA" id="ARBA00023136"/>
    </source>
</evidence>
<evidence type="ECO:0000256" key="1">
    <source>
        <dbReference type="ARBA" id="ARBA00004651"/>
    </source>
</evidence>
<dbReference type="InterPro" id="IPR050297">
    <property type="entry name" value="LipidA_mod_glycosyltrf_83"/>
</dbReference>
<comment type="subcellular location">
    <subcellularLocation>
        <location evidence="1">Cell membrane</location>
        <topology evidence="1">Multi-pass membrane protein</topology>
    </subcellularLocation>
</comment>
<evidence type="ECO:0000256" key="4">
    <source>
        <dbReference type="ARBA" id="ARBA00022679"/>
    </source>
</evidence>
<evidence type="ECO:0000256" key="2">
    <source>
        <dbReference type="ARBA" id="ARBA00022475"/>
    </source>
</evidence>